<sequence length="125" mass="11920">MTDQVDAPAGGDDTVEAAGQVAGELLGGGFGGLEAGGGDVAGHHRQGDVDGDHDGGAVAGDLDAGGGAGEAGSAQVRILVSRAARQYAGTLGKVGDCQVRLSMRAVTAASAAFTGAPADSDDARG</sequence>
<evidence type="ECO:0000313" key="3">
    <source>
        <dbReference type="Proteomes" id="UP001500683"/>
    </source>
</evidence>
<protein>
    <recommendedName>
        <fullName evidence="4">Asp23/Gls24 family envelope stress response protein</fullName>
    </recommendedName>
</protein>
<evidence type="ECO:0000313" key="2">
    <source>
        <dbReference type="EMBL" id="GAA4080854.1"/>
    </source>
</evidence>
<evidence type="ECO:0000256" key="1">
    <source>
        <dbReference type="SAM" id="MobiDB-lite"/>
    </source>
</evidence>
<proteinExistence type="predicted"/>
<dbReference type="Proteomes" id="UP001500683">
    <property type="component" value="Unassembled WGS sequence"/>
</dbReference>
<reference evidence="3" key="1">
    <citation type="journal article" date="2019" name="Int. J. Syst. Evol. Microbiol.">
        <title>The Global Catalogue of Microorganisms (GCM) 10K type strain sequencing project: providing services to taxonomists for standard genome sequencing and annotation.</title>
        <authorList>
            <consortium name="The Broad Institute Genomics Platform"/>
            <consortium name="The Broad Institute Genome Sequencing Center for Infectious Disease"/>
            <person name="Wu L."/>
            <person name="Ma J."/>
        </authorList>
    </citation>
    <scope>NUCLEOTIDE SEQUENCE [LARGE SCALE GENOMIC DNA]</scope>
    <source>
        <strain evidence="3">JCM 16702</strain>
    </source>
</reference>
<evidence type="ECO:0008006" key="4">
    <source>
        <dbReference type="Google" id="ProtNLM"/>
    </source>
</evidence>
<feature type="region of interest" description="Disordered" evidence="1">
    <location>
        <begin position="36"/>
        <end position="70"/>
    </location>
</feature>
<accession>A0ABP7W4I5</accession>
<keyword evidence="3" id="KW-1185">Reference proteome</keyword>
<comment type="caution">
    <text evidence="2">The sequence shown here is derived from an EMBL/GenBank/DDBJ whole genome shotgun (WGS) entry which is preliminary data.</text>
</comment>
<name>A0ABP7W4I5_9ACTN</name>
<dbReference type="EMBL" id="BAAAZG010000029">
    <property type="protein sequence ID" value="GAA4080854.1"/>
    <property type="molecule type" value="Genomic_DNA"/>
</dbReference>
<organism evidence="2 3">
    <name type="scientific">Actinomadura miaoliensis</name>
    <dbReference type="NCBI Taxonomy" id="430685"/>
    <lineage>
        <taxon>Bacteria</taxon>
        <taxon>Bacillati</taxon>
        <taxon>Actinomycetota</taxon>
        <taxon>Actinomycetes</taxon>
        <taxon>Streptosporangiales</taxon>
        <taxon>Thermomonosporaceae</taxon>
        <taxon>Actinomadura</taxon>
    </lineage>
</organism>
<gene>
    <name evidence="2" type="ORF">GCM10022214_44390</name>
</gene>
<feature type="compositionally biased region" description="Basic and acidic residues" evidence="1">
    <location>
        <begin position="41"/>
        <end position="55"/>
    </location>
</feature>